<dbReference type="CDD" id="cd15482">
    <property type="entry name" value="Sialidase_non-viral"/>
    <property type="match status" value="1"/>
</dbReference>
<reference evidence="3 4" key="1">
    <citation type="submission" date="2014-04" db="EMBL/GenBank/DDBJ databases">
        <authorList>
            <consortium name="DOE Joint Genome Institute"/>
            <person name="Kuo A."/>
            <person name="Gay G."/>
            <person name="Dore J."/>
            <person name="Kohler A."/>
            <person name="Nagy L.G."/>
            <person name="Floudas D."/>
            <person name="Copeland A."/>
            <person name="Barry K.W."/>
            <person name="Cichocki N."/>
            <person name="Veneault-Fourrey C."/>
            <person name="LaButti K."/>
            <person name="Lindquist E.A."/>
            <person name="Lipzen A."/>
            <person name="Lundell T."/>
            <person name="Morin E."/>
            <person name="Murat C."/>
            <person name="Sun H."/>
            <person name="Tunlid A."/>
            <person name="Henrissat B."/>
            <person name="Grigoriev I.V."/>
            <person name="Hibbett D.S."/>
            <person name="Martin F."/>
            <person name="Nordberg H.P."/>
            <person name="Cantor M.N."/>
            <person name="Hua S.X."/>
        </authorList>
    </citation>
    <scope>NUCLEOTIDE SEQUENCE [LARGE SCALE GENOMIC DNA]</scope>
    <source>
        <strain evidence="4">h7</strain>
    </source>
</reference>
<dbReference type="AlphaFoldDB" id="A0A0C3CG87"/>
<proteinExistence type="predicted"/>
<dbReference type="HOGENOM" id="CLU_024620_1_0_1"/>
<dbReference type="GO" id="GO:0009313">
    <property type="term" value="P:oligosaccharide catabolic process"/>
    <property type="evidence" value="ECO:0007669"/>
    <property type="project" value="TreeGrafter"/>
</dbReference>
<dbReference type="GO" id="GO:0004308">
    <property type="term" value="F:exo-alpha-sialidase activity"/>
    <property type="evidence" value="ECO:0007669"/>
    <property type="project" value="InterPro"/>
</dbReference>
<sequence>MIVAIIALLYATPASSAAVVATVDDPAASATQFSSTIVLFKGNHQEGLNGITYHTFRIPAIVRTNAGTLLAFAEGRATSNKDYGNINTLYKRGVNNGETSADWSSLKQAAGIGEGTFGNPTPVVDRSTGTIWLFMSWNAANMSQSGGANPDTGAATTPITHWGERRVFVMKSTDDGQSFTGIDGSSSPTDMTDTLLPKTIDDGSEWAWDAMGPGAGIYTSDGMLIIPAQFRNIYSTDHGATWHVQKISESTSEATITQLGDGTLYRNDRPTTASWNQAGRRWVSRGSISGGFSAFSPDDKLLDPRNEASVLQYNNAETDAPQRTIFLNSASTVTRTKMRVRISYDNAQTWAISRPLSDLVLPSGAGTEGGYSSMAKTADFRVGALVETNLNVDDAASSRSILFHKFNLSWILHGCAC</sequence>
<dbReference type="Proteomes" id="UP000053424">
    <property type="component" value="Unassembled WGS sequence"/>
</dbReference>
<name>A0A0C3CG87_HEBCY</name>
<accession>A0A0C3CG87</accession>
<dbReference type="STRING" id="686832.A0A0C3CG87"/>
<keyword evidence="3" id="KW-0378">Hydrolase</keyword>
<keyword evidence="4" id="KW-1185">Reference proteome</keyword>
<feature type="chain" id="PRO_5002162698" evidence="1">
    <location>
        <begin position="18"/>
        <end position="417"/>
    </location>
</feature>
<evidence type="ECO:0000259" key="2">
    <source>
        <dbReference type="Pfam" id="PF13088"/>
    </source>
</evidence>
<dbReference type="GO" id="GO:0006689">
    <property type="term" value="P:ganglioside catabolic process"/>
    <property type="evidence" value="ECO:0007669"/>
    <property type="project" value="TreeGrafter"/>
</dbReference>
<dbReference type="OrthoDB" id="2739686at2759"/>
<reference evidence="4" key="2">
    <citation type="submission" date="2015-01" db="EMBL/GenBank/DDBJ databases">
        <title>Evolutionary Origins and Diversification of the Mycorrhizal Mutualists.</title>
        <authorList>
            <consortium name="DOE Joint Genome Institute"/>
            <consortium name="Mycorrhizal Genomics Consortium"/>
            <person name="Kohler A."/>
            <person name="Kuo A."/>
            <person name="Nagy L.G."/>
            <person name="Floudas D."/>
            <person name="Copeland A."/>
            <person name="Barry K.W."/>
            <person name="Cichocki N."/>
            <person name="Veneault-Fourrey C."/>
            <person name="LaButti K."/>
            <person name="Lindquist E.A."/>
            <person name="Lipzen A."/>
            <person name="Lundell T."/>
            <person name="Morin E."/>
            <person name="Murat C."/>
            <person name="Riley R."/>
            <person name="Ohm R."/>
            <person name="Sun H."/>
            <person name="Tunlid A."/>
            <person name="Henrissat B."/>
            <person name="Grigoriev I.V."/>
            <person name="Hibbett D.S."/>
            <person name="Martin F."/>
        </authorList>
    </citation>
    <scope>NUCLEOTIDE SEQUENCE [LARGE SCALE GENOMIC DNA]</scope>
    <source>
        <strain evidence="4">h7</strain>
    </source>
</reference>
<dbReference type="EMBL" id="KN831777">
    <property type="protein sequence ID" value="KIM42596.1"/>
    <property type="molecule type" value="Genomic_DNA"/>
</dbReference>
<dbReference type="PANTHER" id="PTHR10628:SF30">
    <property type="entry name" value="EXO-ALPHA-SIALIDASE"/>
    <property type="match status" value="1"/>
</dbReference>
<dbReference type="GO" id="GO:0005737">
    <property type="term" value="C:cytoplasm"/>
    <property type="evidence" value="ECO:0007669"/>
    <property type="project" value="TreeGrafter"/>
</dbReference>
<organism evidence="3 4">
    <name type="scientific">Hebeloma cylindrosporum</name>
    <dbReference type="NCBI Taxonomy" id="76867"/>
    <lineage>
        <taxon>Eukaryota</taxon>
        <taxon>Fungi</taxon>
        <taxon>Dikarya</taxon>
        <taxon>Basidiomycota</taxon>
        <taxon>Agaricomycotina</taxon>
        <taxon>Agaricomycetes</taxon>
        <taxon>Agaricomycetidae</taxon>
        <taxon>Agaricales</taxon>
        <taxon>Agaricineae</taxon>
        <taxon>Hymenogastraceae</taxon>
        <taxon>Hebeloma</taxon>
    </lineage>
</organism>
<dbReference type="InterPro" id="IPR011040">
    <property type="entry name" value="Sialidase"/>
</dbReference>
<feature type="domain" description="Sialidase" evidence="2">
    <location>
        <begin position="67"/>
        <end position="379"/>
    </location>
</feature>
<dbReference type="Pfam" id="PF13088">
    <property type="entry name" value="BNR_2"/>
    <property type="match status" value="1"/>
</dbReference>
<keyword evidence="1" id="KW-0732">Signal</keyword>
<dbReference type="InterPro" id="IPR036278">
    <property type="entry name" value="Sialidase_sf"/>
</dbReference>
<evidence type="ECO:0000313" key="4">
    <source>
        <dbReference type="Proteomes" id="UP000053424"/>
    </source>
</evidence>
<dbReference type="InterPro" id="IPR026856">
    <property type="entry name" value="Sialidase_fam"/>
</dbReference>
<evidence type="ECO:0000256" key="1">
    <source>
        <dbReference type="SAM" id="SignalP"/>
    </source>
</evidence>
<dbReference type="SUPFAM" id="SSF50939">
    <property type="entry name" value="Sialidases"/>
    <property type="match status" value="1"/>
</dbReference>
<feature type="signal peptide" evidence="1">
    <location>
        <begin position="1"/>
        <end position="17"/>
    </location>
</feature>
<gene>
    <name evidence="3" type="ORF">M413DRAFT_69988</name>
</gene>
<dbReference type="PANTHER" id="PTHR10628">
    <property type="entry name" value="SIALIDASE"/>
    <property type="match status" value="1"/>
</dbReference>
<dbReference type="Gene3D" id="2.120.10.10">
    <property type="match status" value="1"/>
</dbReference>
<protein>
    <submittedName>
        <fullName evidence="3">Glycoside hydrolase family 33 protein</fullName>
    </submittedName>
</protein>
<dbReference type="GO" id="GO:0016020">
    <property type="term" value="C:membrane"/>
    <property type="evidence" value="ECO:0007669"/>
    <property type="project" value="TreeGrafter"/>
</dbReference>
<evidence type="ECO:0000313" key="3">
    <source>
        <dbReference type="EMBL" id="KIM42596.1"/>
    </source>
</evidence>